<dbReference type="Pfam" id="PF00076">
    <property type="entry name" value="RRM_1"/>
    <property type="match status" value="1"/>
</dbReference>
<keyword evidence="14" id="KW-1185">Reference proteome</keyword>
<evidence type="ECO:0000256" key="7">
    <source>
        <dbReference type="ARBA" id="ARBA00023242"/>
    </source>
</evidence>
<keyword evidence="5 9" id="KW-0697">Rotamase</keyword>
<comment type="subcellular location">
    <subcellularLocation>
        <location evidence="3 9">Nucleus</location>
    </subcellularLocation>
</comment>
<evidence type="ECO:0000256" key="5">
    <source>
        <dbReference type="ARBA" id="ARBA00023110"/>
    </source>
</evidence>
<feature type="compositionally biased region" description="Basic and acidic residues" evidence="10">
    <location>
        <begin position="502"/>
        <end position="561"/>
    </location>
</feature>
<keyword evidence="6 9" id="KW-0413">Isomerase</keyword>
<dbReference type="InterPro" id="IPR002130">
    <property type="entry name" value="Cyclophilin-type_PPIase_dom"/>
</dbReference>
<evidence type="ECO:0000256" key="9">
    <source>
        <dbReference type="RuleBase" id="RU365081"/>
    </source>
</evidence>
<dbReference type="InterPro" id="IPR012677">
    <property type="entry name" value="Nucleotide-bd_a/b_plait_sf"/>
</dbReference>
<dbReference type="InterPro" id="IPR035542">
    <property type="entry name" value="CRIP"/>
</dbReference>
<evidence type="ECO:0000256" key="3">
    <source>
        <dbReference type="ARBA" id="ARBA00004123"/>
    </source>
</evidence>
<dbReference type="SUPFAM" id="SSF50891">
    <property type="entry name" value="Cyclophilin-like"/>
    <property type="match status" value="1"/>
</dbReference>
<dbReference type="InterPro" id="IPR035979">
    <property type="entry name" value="RBD_domain_sf"/>
</dbReference>
<evidence type="ECO:0000256" key="10">
    <source>
        <dbReference type="SAM" id="MobiDB-lite"/>
    </source>
</evidence>
<dbReference type="STRING" id="418985.A0A1V9XT78"/>
<evidence type="ECO:0000313" key="13">
    <source>
        <dbReference type="EMBL" id="OQR76653.1"/>
    </source>
</evidence>
<evidence type="ECO:0000256" key="6">
    <source>
        <dbReference type="ARBA" id="ARBA00023235"/>
    </source>
</evidence>
<evidence type="ECO:0000256" key="1">
    <source>
        <dbReference type="ARBA" id="ARBA00000971"/>
    </source>
</evidence>
<dbReference type="CDD" id="cd12235">
    <property type="entry name" value="RRM_PPIL4"/>
    <property type="match status" value="1"/>
</dbReference>
<evidence type="ECO:0000256" key="2">
    <source>
        <dbReference type="ARBA" id="ARBA00002388"/>
    </source>
</evidence>
<accession>A0A1V9XT78</accession>
<proteinExistence type="inferred from homology"/>
<comment type="catalytic activity">
    <reaction evidence="1 9">
        <text>[protein]-peptidylproline (omega=180) = [protein]-peptidylproline (omega=0)</text>
        <dbReference type="Rhea" id="RHEA:16237"/>
        <dbReference type="Rhea" id="RHEA-COMP:10747"/>
        <dbReference type="Rhea" id="RHEA-COMP:10748"/>
        <dbReference type="ChEBI" id="CHEBI:83833"/>
        <dbReference type="ChEBI" id="CHEBI:83834"/>
        <dbReference type="EC" id="5.2.1.8"/>
    </reaction>
</comment>
<dbReference type="SUPFAM" id="SSF54928">
    <property type="entry name" value="RNA-binding domain, RBD"/>
    <property type="match status" value="1"/>
</dbReference>
<feature type="compositionally biased region" description="Basic and acidic residues" evidence="10">
    <location>
        <begin position="451"/>
        <end position="492"/>
    </location>
</feature>
<evidence type="ECO:0000313" key="14">
    <source>
        <dbReference type="Proteomes" id="UP000192247"/>
    </source>
</evidence>
<feature type="domain" description="PPIase cyclophilin-type" evidence="11">
    <location>
        <begin position="6"/>
        <end position="161"/>
    </location>
</feature>
<evidence type="ECO:0000256" key="8">
    <source>
        <dbReference type="PROSITE-ProRule" id="PRU00176"/>
    </source>
</evidence>
<feature type="compositionally biased region" description="Basic residues" evidence="10">
    <location>
        <begin position="373"/>
        <end position="386"/>
    </location>
</feature>
<comment type="function">
    <text evidence="2 9">PPIases accelerate the folding of proteins. It catalyzes the cis-trans isomerization of proline imidic peptide bonds in oligopeptides.</text>
</comment>
<dbReference type="Gene3D" id="3.30.70.330">
    <property type="match status" value="1"/>
</dbReference>
<dbReference type="InParanoid" id="A0A1V9XT78"/>
<reference evidence="13 14" key="1">
    <citation type="journal article" date="2017" name="Gigascience">
        <title>Draft genome of the honey bee ectoparasitic mite, Tropilaelaps mercedesae, is shaped by the parasitic life history.</title>
        <authorList>
            <person name="Dong X."/>
            <person name="Armstrong S.D."/>
            <person name="Xia D."/>
            <person name="Makepeace B.L."/>
            <person name="Darby A.C."/>
            <person name="Kadowaki T."/>
        </authorList>
    </citation>
    <scope>NUCLEOTIDE SEQUENCE [LARGE SCALE GENOMIC DNA]</scope>
    <source>
        <strain evidence="13">Wuxi-XJTLU</strain>
    </source>
</reference>
<feature type="domain" description="RRM" evidence="12">
    <location>
        <begin position="239"/>
        <end position="317"/>
    </location>
</feature>
<keyword evidence="4 8" id="KW-0694">RNA-binding</keyword>
<dbReference type="FunFam" id="2.40.100.10:FF:000015">
    <property type="entry name" value="Peptidyl-prolyl cis-trans isomerase"/>
    <property type="match status" value="1"/>
</dbReference>
<comment type="similarity">
    <text evidence="9">Belongs to the cyclophilin-type PPIase family. PPIL4 subfamily.</text>
</comment>
<feature type="compositionally biased region" description="Basic and acidic residues" evidence="10">
    <location>
        <begin position="358"/>
        <end position="372"/>
    </location>
</feature>
<dbReference type="InterPro" id="IPR029000">
    <property type="entry name" value="Cyclophilin-like_dom_sf"/>
</dbReference>
<feature type="compositionally biased region" description="Low complexity" evidence="10">
    <location>
        <begin position="394"/>
        <end position="404"/>
    </location>
</feature>
<dbReference type="FunCoup" id="A0A1V9XT78">
    <property type="interactions" value="1948"/>
</dbReference>
<feature type="compositionally biased region" description="Basic residues" evidence="10">
    <location>
        <begin position="594"/>
        <end position="626"/>
    </location>
</feature>
<gene>
    <name evidence="13" type="ORF">BIW11_07645</name>
</gene>
<dbReference type="PROSITE" id="PS50102">
    <property type="entry name" value="RRM"/>
    <property type="match status" value="1"/>
</dbReference>
<dbReference type="PANTHER" id="PTHR45843:SF1">
    <property type="entry name" value="PEPTIDYL-PROLYL CIS-TRANS ISOMERASE-LIKE 4"/>
    <property type="match status" value="1"/>
</dbReference>
<dbReference type="EMBL" id="MNPL01004576">
    <property type="protein sequence ID" value="OQR76653.1"/>
    <property type="molecule type" value="Genomic_DNA"/>
</dbReference>
<feature type="region of interest" description="Disordered" evidence="10">
    <location>
        <begin position="358"/>
        <end position="626"/>
    </location>
</feature>
<comment type="caution">
    <text evidence="13">The sequence shown here is derived from an EMBL/GenBank/DDBJ whole genome shotgun (WGS) entry which is preliminary data.</text>
</comment>
<evidence type="ECO:0000259" key="12">
    <source>
        <dbReference type="PROSITE" id="PS50102"/>
    </source>
</evidence>
<dbReference type="InterPro" id="IPR035538">
    <property type="entry name" value="Cyclophilin_PPIL4"/>
</dbReference>
<organism evidence="13 14">
    <name type="scientific">Tropilaelaps mercedesae</name>
    <dbReference type="NCBI Taxonomy" id="418985"/>
    <lineage>
        <taxon>Eukaryota</taxon>
        <taxon>Metazoa</taxon>
        <taxon>Ecdysozoa</taxon>
        <taxon>Arthropoda</taxon>
        <taxon>Chelicerata</taxon>
        <taxon>Arachnida</taxon>
        <taxon>Acari</taxon>
        <taxon>Parasitiformes</taxon>
        <taxon>Mesostigmata</taxon>
        <taxon>Gamasina</taxon>
        <taxon>Dermanyssoidea</taxon>
        <taxon>Laelapidae</taxon>
        <taxon>Tropilaelaps</taxon>
    </lineage>
</organism>
<name>A0A1V9XT78_9ACAR</name>
<dbReference type="PANTHER" id="PTHR45843">
    <property type="entry name" value="PEPTIDYL-PROLYL CIS-TRANS ISOMERASE-LIKE 4"/>
    <property type="match status" value="1"/>
</dbReference>
<dbReference type="EC" id="5.2.1.8" evidence="9"/>
<dbReference type="GO" id="GO:0003723">
    <property type="term" value="F:RNA binding"/>
    <property type="evidence" value="ECO:0007669"/>
    <property type="project" value="UniProtKB-UniRule"/>
</dbReference>
<protein>
    <recommendedName>
        <fullName evidence="9">Peptidyl-prolyl cis-trans isomerase</fullName>
        <shortName evidence="9">PPIase</shortName>
        <ecNumber evidence="9">5.2.1.8</ecNumber>
    </recommendedName>
</protein>
<dbReference type="AlphaFoldDB" id="A0A1V9XT78"/>
<dbReference type="Gene3D" id="2.40.100.10">
    <property type="entry name" value="Cyclophilin-like"/>
    <property type="match status" value="1"/>
</dbReference>
<feature type="compositionally biased region" description="Basic and acidic residues" evidence="10">
    <location>
        <begin position="419"/>
        <end position="440"/>
    </location>
</feature>
<sequence length="626" mass="71577">MSVVIETTLGDFTVDLFVQERPRTCMNFLKLCKMKYYNMQLFYKVTPNFMCQAGDPTASGRGGDSIFRFIYGEQARFFEVEKLPRLKHLKLGTLSMVNNGDGMLGSQFLITLGECIDCLDDQHCVFGEVVEGLEFLERINNVICDKEERPFQDIRISHTVILHDPFDEPAQLEYPASPEVTLEKISSDRIACYEQVDDNEGKTAEQLAEEMKDKEAKAQATILEIIGDLPDAEMAPPENVLFVCKLNPLTGDDDLELIFSRFGEVKRCEVIRDWKTGESLQYAFIEFAERKACEQAYFKMDNVLIDDRRIHVDFSQSVAKVKWRGKGKGVVGNWKEGDETERSRAKYRIKDNCRQDGYKLIMTDDHRPERAKEKKVKSKPRKRSRSRSREGSSHSKSPIKHSSSAKNRGGSPKLSRGSSRRDGKSFRKRSSEEESPRESTRGQNPKGLFGSRREPSPRKDRSPRMDSSPRRYRSPVRDRNPKRQRSPVEGRNYKRHRSPGGEPRRERNAQLERSPKRDRDISGRDRSHGFQEKPTGKDRTAKRKIEPSLKSKGEIHNRSSDTDGSPSPGKKETRLADTSDTSDDSDSSEASAAKAKKAKKSKSAKKKAKKEKKSRKSKKRKKSKHH</sequence>
<dbReference type="Proteomes" id="UP000192247">
    <property type="component" value="Unassembled WGS sequence"/>
</dbReference>
<evidence type="ECO:0000259" key="11">
    <source>
        <dbReference type="PROSITE" id="PS50072"/>
    </source>
</evidence>
<dbReference type="PRINTS" id="PR00153">
    <property type="entry name" value="CSAPPISMRASE"/>
</dbReference>
<dbReference type="SMART" id="SM00360">
    <property type="entry name" value="RRM"/>
    <property type="match status" value="1"/>
</dbReference>
<dbReference type="Pfam" id="PF00160">
    <property type="entry name" value="Pro_isomerase"/>
    <property type="match status" value="1"/>
</dbReference>
<dbReference type="FunFam" id="3.30.70.330:FF:000287">
    <property type="entry name" value="Peptidyl-prolyl cis-trans isomerase"/>
    <property type="match status" value="1"/>
</dbReference>
<dbReference type="PROSITE" id="PS50072">
    <property type="entry name" value="CSA_PPIASE_2"/>
    <property type="match status" value="1"/>
</dbReference>
<dbReference type="InterPro" id="IPR000504">
    <property type="entry name" value="RRM_dom"/>
</dbReference>
<dbReference type="GO" id="GO:0003755">
    <property type="term" value="F:peptidyl-prolyl cis-trans isomerase activity"/>
    <property type="evidence" value="ECO:0007669"/>
    <property type="project" value="UniProtKB-UniRule"/>
</dbReference>
<dbReference type="OrthoDB" id="2083at2759"/>
<dbReference type="GO" id="GO:0005634">
    <property type="term" value="C:nucleus"/>
    <property type="evidence" value="ECO:0007669"/>
    <property type="project" value="UniProtKB-SubCell"/>
</dbReference>
<evidence type="ECO:0000256" key="4">
    <source>
        <dbReference type="ARBA" id="ARBA00022884"/>
    </source>
</evidence>
<dbReference type="CDD" id="cd01921">
    <property type="entry name" value="cyclophilin_RRM"/>
    <property type="match status" value="1"/>
</dbReference>
<keyword evidence="7 9" id="KW-0539">Nucleus</keyword>